<dbReference type="SMART" id="SM00320">
    <property type="entry name" value="WD40"/>
    <property type="match status" value="4"/>
</dbReference>
<dbReference type="GO" id="GO:1904263">
    <property type="term" value="P:positive regulation of TORC1 signaling"/>
    <property type="evidence" value="ECO:0007669"/>
    <property type="project" value="TreeGrafter"/>
</dbReference>
<dbReference type="GO" id="GO:0061700">
    <property type="term" value="C:GATOR2 complex"/>
    <property type="evidence" value="ECO:0007669"/>
    <property type="project" value="TreeGrafter"/>
</dbReference>
<keyword evidence="2" id="KW-0479">Metal-binding</keyword>
<dbReference type="InterPro" id="IPR015943">
    <property type="entry name" value="WD40/YVTN_repeat-like_dom_sf"/>
</dbReference>
<feature type="region of interest" description="Disordered" evidence="6">
    <location>
        <begin position="1243"/>
        <end position="1303"/>
    </location>
</feature>
<feature type="compositionally biased region" description="Acidic residues" evidence="6">
    <location>
        <begin position="806"/>
        <end position="815"/>
    </location>
</feature>
<feature type="region of interest" description="Disordered" evidence="6">
    <location>
        <begin position="665"/>
        <end position="984"/>
    </location>
</feature>
<keyword evidence="3" id="KW-0677">Repeat</keyword>
<dbReference type="EMBL" id="ML145098">
    <property type="protein sequence ID" value="TBU61483.1"/>
    <property type="molecule type" value="Genomic_DNA"/>
</dbReference>
<dbReference type="Pfam" id="PF00400">
    <property type="entry name" value="WD40"/>
    <property type="match status" value="1"/>
</dbReference>
<dbReference type="PROSITE" id="PS50294">
    <property type="entry name" value="WD_REPEATS_REGION"/>
    <property type="match status" value="1"/>
</dbReference>
<protein>
    <recommendedName>
        <fullName evidence="7">WDR59/RTC1-like RING zinc finger domain-containing protein</fullName>
    </recommendedName>
</protein>
<dbReference type="GO" id="GO:0005829">
    <property type="term" value="C:cytosol"/>
    <property type="evidence" value="ECO:0007669"/>
    <property type="project" value="TreeGrafter"/>
</dbReference>
<dbReference type="SUPFAM" id="SSF50978">
    <property type="entry name" value="WD40 repeat-like"/>
    <property type="match status" value="1"/>
</dbReference>
<evidence type="ECO:0000256" key="6">
    <source>
        <dbReference type="SAM" id="MobiDB-lite"/>
    </source>
</evidence>
<feature type="compositionally biased region" description="Polar residues" evidence="6">
    <location>
        <begin position="774"/>
        <end position="798"/>
    </location>
</feature>
<dbReference type="Gene3D" id="2.130.10.10">
    <property type="entry name" value="YVTN repeat-like/Quinoprotein amine dehydrogenase"/>
    <property type="match status" value="1"/>
</dbReference>
<dbReference type="SUPFAM" id="SSF50998">
    <property type="entry name" value="Quinoprotein alcohol dehydrogenase-like"/>
    <property type="match status" value="1"/>
</dbReference>
<feature type="compositionally biased region" description="Gly residues" evidence="6">
    <location>
        <begin position="421"/>
        <end position="430"/>
    </location>
</feature>
<dbReference type="InterPro" id="IPR011047">
    <property type="entry name" value="Quinoprotein_ADH-like_sf"/>
</dbReference>
<gene>
    <name evidence="8" type="ORF">BD310DRAFT_920844</name>
</gene>
<dbReference type="PROSITE" id="PS00678">
    <property type="entry name" value="WD_REPEATS_1"/>
    <property type="match status" value="2"/>
</dbReference>
<reference evidence="8 9" key="1">
    <citation type="submission" date="2019-01" db="EMBL/GenBank/DDBJ databases">
        <title>Draft genome sequences of three monokaryotic isolates of the white-rot basidiomycete fungus Dichomitus squalens.</title>
        <authorList>
            <consortium name="DOE Joint Genome Institute"/>
            <person name="Lopez S.C."/>
            <person name="Andreopoulos B."/>
            <person name="Pangilinan J."/>
            <person name="Lipzen A."/>
            <person name="Riley R."/>
            <person name="Ahrendt S."/>
            <person name="Ng V."/>
            <person name="Barry K."/>
            <person name="Daum C."/>
            <person name="Grigoriev I.V."/>
            <person name="Hilden K.S."/>
            <person name="Makela M.R."/>
            <person name="de Vries R.P."/>
        </authorList>
    </citation>
    <scope>NUCLEOTIDE SEQUENCE [LARGE SCALE GENOMIC DNA]</scope>
    <source>
        <strain evidence="8 9">CBS 464.89</strain>
    </source>
</reference>
<keyword evidence="1" id="KW-0853">WD repeat</keyword>
<dbReference type="Proteomes" id="UP000292082">
    <property type="component" value="Unassembled WGS sequence"/>
</dbReference>
<dbReference type="PANTHER" id="PTHR46200">
    <property type="entry name" value="GATOR COMPLEX PROTEIN WDR24"/>
    <property type="match status" value="1"/>
</dbReference>
<evidence type="ECO:0000313" key="8">
    <source>
        <dbReference type="EMBL" id="TBU61483.1"/>
    </source>
</evidence>
<dbReference type="InterPro" id="IPR037590">
    <property type="entry name" value="WDR24"/>
</dbReference>
<evidence type="ECO:0000256" key="1">
    <source>
        <dbReference type="ARBA" id="ARBA00022574"/>
    </source>
</evidence>
<dbReference type="PROSITE" id="PS50082">
    <property type="entry name" value="WD_REPEATS_2"/>
    <property type="match status" value="2"/>
</dbReference>
<evidence type="ECO:0000256" key="2">
    <source>
        <dbReference type="ARBA" id="ARBA00022723"/>
    </source>
</evidence>
<keyword evidence="5" id="KW-0862">Zinc</keyword>
<organism evidence="8 9">
    <name type="scientific">Dichomitus squalens</name>
    <dbReference type="NCBI Taxonomy" id="114155"/>
    <lineage>
        <taxon>Eukaryota</taxon>
        <taxon>Fungi</taxon>
        <taxon>Dikarya</taxon>
        <taxon>Basidiomycota</taxon>
        <taxon>Agaricomycotina</taxon>
        <taxon>Agaricomycetes</taxon>
        <taxon>Polyporales</taxon>
        <taxon>Polyporaceae</taxon>
        <taxon>Dichomitus</taxon>
    </lineage>
</organism>
<feature type="compositionally biased region" description="Polar residues" evidence="6">
    <location>
        <begin position="724"/>
        <end position="735"/>
    </location>
</feature>
<accession>A0A4Q9Q2K7</accession>
<evidence type="ECO:0000256" key="4">
    <source>
        <dbReference type="ARBA" id="ARBA00022771"/>
    </source>
</evidence>
<feature type="compositionally biased region" description="Low complexity" evidence="6">
    <location>
        <begin position="763"/>
        <end position="773"/>
    </location>
</feature>
<evidence type="ECO:0000259" key="7">
    <source>
        <dbReference type="Pfam" id="PF17120"/>
    </source>
</evidence>
<feature type="region of interest" description="Disordered" evidence="6">
    <location>
        <begin position="1"/>
        <end position="66"/>
    </location>
</feature>
<feature type="compositionally biased region" description="Low complexity" evidence="6">
    <location>
        <begin position="404"/>
        <end position="420"/>
    </location>
</feature>
<feature type="compositionally biased region" description="Acidic residues" evidence="6">
    <location>
        <begin position="893"/>
        <end position="918"/>
    </location>
</feature>
<dbReference type="InterPro" id="IPR036322">
    <property type="entry name" value="WD40_repeat_dom_sf"/>
</dbReference>
<dbReference type="GO" id="GO:0016239">
    <property type="term" value="P:positive regulation of macroautophagy"/>
    <property type="evidence" value="ECO:0007669"/>
    <property type="project" value="TreeGrafter"/>
</dbReference>
<keyword evidence="4" id="KW-0863">Zinc-finger</keyword>
<feature type="region of interest" description="Disordered" evidence="6">
    <location>
        <begin position="402"/>
        <end position="457"/>
    </location>
</feature>
<feature type="compositionally biased region" description="Basic and acidic residues" evidence="6">
    <location>
        <begin position="816"/>
        <end position="833"/>
    </location>
</feature>
<feature type="compositionally biased region" description="Acidic residues" evidence="6">
    <location>
        <begin position="875"/>
        <end position="884"/>
    </location>
</feature>
<proteinExistence type="predicted"/>
<keyword evidence="9" id="KW-1185">Reference proteome</keyword>
<evidence type="ECO:0000313" key="9">
    <source>
        <dbReference type="Proteomes" id="UP000292082"/>
    </source>
</evidence>
<sequence length="1337" mass="142802">MLLSNAGSSHRRGSVTTTPSSTNNFNLTLPDVFSDSREHGYKGPTRHVRFPRATTHGGGSIAKSDDGARCVVAGRESLRILRILDMSGSGNLPSSDHKSVTGRGGHRIEASRNLWEGSGLKVDSSSTDVAWCHGAFNNKILTSARNGELIMWDLNKNGSSKYERRVRDHARSIHVLQYSPILQSYCMTGSADGDIRIWDVRDLTKSIMRIHHPAAVRAVAFSPVSSQSRHVVTALDNGSMYRWDLTMGQRGQLDRLPVAHSGPVLSLDWVPPSTLSAPTASSTRQAGASNWYGGPGAGFFEDILPSVPIASGNAPSPDTDTSSGPGWVVSGGMDRTVKVWDLSRPPPTTRSHQPYYPAYTLHTSFPVRRVLFRPGYECELAVVSNADFGTGTDFGHGALGGGPSSASAGMPSPRVPSALLGGMGLAGGSGSKSDGTTTPEGRAKSQGPGEGSGSDPVEIWDVRRGYVAKWVVSGSAIESGVTDIDFADSHALWALHQSGTFSQLDLRQSKRPLDAIPRTAVSWNTSGSIAFVTDRPKRWEVPYDDVDPESKDERVPLKALGDPPYRPSTQNVGAYAPDGAAEDLDMIEKLARGYIYTDKSKADICSHNAEVAIDAGAHDAAQTWLLLASLLTDIVTPPTPPLSPLQRASPQLPHSASAPAAIPTVSSLTQPPQTPLSGHPVRSATADATGLAQAKERSPGSLSKYADDRHRRSTSSHRSDRGITPTSSNASSPRKPSTGLPSVPAAVFARRGSGAGLPPPLRPRLSSSVRRPSFSTQSILSAQSESPSDSMRSHTSLSLRHVGEGALDDSDSDDSGSEHGCDGPERDEDDYHAQHPRAPSRGATSPYAHRGNSSTTTAHPSPLSRLALTSQQGLTEDEKDDEDSPSPGSTSGSDDDGEGYGGEDESDDARMGDDDDEERGGNGSGAGRRIASRLSGGHQRRRSSATQSRTRSRSSTVASLVAPAPTLSRRLTKQESQSSIRTVIAGETTPAGTLSRADGLAIQSGGLRRDDTIRDIAGARAASVRGSMHQRATSEAMSSDLALNEREVVGMDGSRSRSVAISVARTQSDRARTAVREAEERLRRLAWATMRERFEQYSDEGDIIMCAMLSLVLQKELKIAKTRRARFVEAYIDILSRLRLHTCAAYIRKFVDAEQIRVVTAMATTIYSTCGKCRKPMIAPAAPMVHAGRPSGSYAYCMQCRTNVTKCTICHLPVRSLMIQCPVCMHGGHQDCYQEYYLRRPPDEITPPPLPPSMRMGRSPETGHSRGRALSRTNSTYTGDGESDDGASAQGDGNGTAGSWESGKDVVVSSSNAVLGRTCAAGCGHYCWAVNDKGYPT</sequence>
<evidence type="ECO:0000256" key="5">
    <source>
        <dbReference type="ARBA" id="ARBA00022833"/>
    </source>
</evidence>
<dbReference type="GO" id="GO:0008270">
    <property type="term" value="F:zinc ion binding"/>
    <property type="evidence" value="ECO:0007669"/>
    <property type="project" value="UniProtKB-KW"/>
</dbReference>
<dbReference type="GO" id="GO:0005774">
    <property type="term" value="C:vacuolar membrane"/>
    <property type="evidence" value="ECO:0007669"/>
    <property type="project" value="TreeGrafter"/>
</dbReference>
<name>A0A4Q9Q2K7_9APHY</name>
<dbReference type="STRING" id="114155.A0A4Q9Q2K7"/>
<feature type="compositionally biased region" description="Low complexity" evidence="6">
    <location>
        <begin position="944"/>
        <end position="956"/>
    </location>
</feature>
<feature type="region of interest" description="Disordered" evidence="6">
    <location>
        <begin position="545"/>
        <end position="571"/>
    </location>
</feature>
<dbReference type="InterPro" id="IPR001680">
    <property type="entry name" value="WD40_rpt"/>
</dbReference>
<feature type="domain" description="WDR59/RTC1-like RING zinc finger" evidence="7">
    <location>
        <begin position="1203"/>
        <end position="1237"/>
    </location>
</feature>
<evidence type="ECO:0000256" key="3">
    <source>
        <dbReference type="ARBA" id="ARBA00022737"/>
    </source>
</evidence>
<feature type="compositionally biased region" description="Polar residues" evidence="6">
    <location>
        <begin position="1"/>
        <end position="27"/>
    </location>
</feature>
<dbReference type="InterPro" id="IPR049566">
    <property type="entry name" value="WDR59_RTC1-like_RING_Znf"/>
</dbReference>
<dbReference type="InterPro" id="IPR019775">
    <property type="entry name" value="WD40_repeat_CS"/>
</dbReference>
<dbReference type="Pfam" id="PF17120">
    <property type="entry name" value="zf-RING_16"/>
    <property type="match status" value="1"/>
</dbReference>
<dbReference type="PANTHER" id="PTHR46200:SF1">
    <property type="entry name" value="GATOR COMPLEX PROTEIN WDR24"/>
    <property type="match status" value="1"/>
</dbReference>